<sequence length="384" mass="43779">MEAEIPFDELIVDRMDVFDDGAKALFTFKLNGKRIFVSIFAKPYGENDDDEEETVEDRLIELLTDASDDDLDFCEDEDIEFYEKSVDEAAHIVMDIGRIPFSQVAPPLIRHDYEEPKDLHHAMFPETFDFRLETIHDTAFMYPITPGEAAKPRDDGGPDPNLNIDFLPDPKTPRYSTKDIIVEKEYKYGLWVREVRVGSETMVCKAFPRGLEYEYLAPELKMLQMIEKVNTALKTPLRVPLLKGYVVHPVTEAILGLLRTRIPPSQYGNSISDAGKHMSKIPVDIRRRWLQQITETVNALHKVGLVWGDAKPGNVCINPDNNAWLIDFGGGWTQRWADKGIAGTVEGDKHALTKIKAFLLFKCPEMTQEQIKELFYGVFMSSSE</sequence>
<protein>
    <recommendedName>
        <fullName evidence="2">Protein kinase domain-containing protein</fullName>
    </recommendedName>
</protein>
<accession>A0A366QRK7</accession>
<proteinExistence type="predicted"/>
<evidence type="ECO:0000313" key="4">
    <source>
        <dbReference type="Proteomes" id="UP000253153"/>
    </source>
</evidence>
<dbReference type="GeneID" id="42000021"/>
<gene>
    <name evidence="3" type="ORF">FIESC28_10594</name>
</gene>
<dbReference type="GO" id="GO:0005524">
    <property type="term" value="F:ATP binding"/>
    <property type="evidence" value="ECO:0007669"/>
    <property type="project" value="InterPro"/>
</dbReference>
<dbReference type="SUPFAM" id="SSF56112">
    <property type="entry name" value="Protein kinase-like (PK-like)"/>
    <property type="match status" value="1"/>
</dbReference>
<comment type="caution">
    <text evidence="3">The sequence shown here is derived from an EMBL/GenBank/DDBJ whole genome shotgun (WGS) entry which is preliminary data.</text>
</comment>
<reference evidence="3 4" key="1">
    <citation type="submission" date="2018-06" db="EMBL/GenBank/DDBJ databases">
        <title>Fusarium incarnatum-equiseti species complex species 28.</title>
        <authorList>
            <person name="Gardiner D.M."/>
        </authorList>
    </citation>
    <scope>NUCLEOTIDE SEQUENCE [LARGE SCALE GENOMIC DNA]</scope>
    <source>
        <strain evidence="3 4">FIESC_28</strain>
    </source>
</reference>
<evidence type="ECO:0000259" key="2">
    <source>
        <dbReference type="PROSITE" id="PS50011"/>
    </source>
</evidence>
<dbReference type="EMBL" id="QKXC01000313">
    <property type="protein sequence ID" value="RBR07513.1"/>
    <property type="molecule type" value="Genomic_DNA"/>
</dbReference>
<dbReference type="AlphaFoldDB" id="A0A366QRK7"/>
<dbReference type="PROSITE" id="PS50011">
    <property type="entry name" value="PROTEIN_KINASE_DOM"/>
    <property type="match status" value="1"/>
</dbReference>
<dbReference type="GO" id="GO:0004672">
    <property type="term" value="F:protein kinase activity"/>
    <property type="evidence" value="ECO:0007669"/>
    <property type="project" value="InterPro"/>
</dbReference>
<dbReference type="Proteomes" id="UP000253153">
    <property type="component" value="Unassembled WGS sequence"/>
</dbReference>
<feature type="region of interest" description="Disordered" evidence="1">
    <location>
        <begin position="149"/>
        <end position="168"/>
    </location>
</feature>
<dbReference type="RefSeq" id="XP_031011213.1">
    <property type="nucleotide sequence ID" value="XM_031164725.1"/>
</dbReference>
<dbReference type="InterPro" id="IPR011009">
    <property type="entry name" value="Kinase-like_dom_sf"/>
</dbReference>
<evidence type="ECO:0000256" key="1">
    <source>
        <dbReference type="SAM" id="MobiDB-lite"/>
    </source>
</evidence>
<dbReference type="InterPro" id="IPR000719">
    <property type="entry name" value="Prot_kinase_dom"/>
</dbReference>
<organism evidence="3 4">
    <name type="scientific">Fusarium coffeatum</name>
    <dbReference type="NCBI Taxonomy" id="231269"/>
    <lineage>
        <taxon>Eukaryota</taxon>
        <taxon>Fungi</taxon>
        <taxon>Dikarya</taxon>
        <taxon>Ascomycota</taxon>
        <taxon>Pezizomycotina</taxon>
        <taxon>Sordariomycetes</taxon>
        <taxon>Hypocreomycetidae</taxon>
        <taxon>Hypocreales</taxon>
        <taxon>Nectriaceae</taxon>
        <taxon>Fusarium</taxon>
        <taxon>Fusarium incarnatum-equiseti species complex</taxon>
    </lineage>
</organism>
<feature type="domain" description="Protein kinase" evidence="2">
    <location>
        <begin position="175"/>
        <end position="384"/>
    </location>
</feature>
<dbReference type="OrthoDB" id="5101720at2759"/>
<evidence type="ECO:0000313" key="3">
    <source>
        <dbReference type="EMBL" id="RBR07513.1"/>
    </source>
</evidence>
<dbReference type="Gene3D" id="1.10.510.10">
    <property type="entry name" value="Transferase(Phosphotransferase) domain 1"/>
    <property type="match status" value="1"/>
</dbReference>
<keyword evidence="4" id="KW-1185">Reference proteome</keyword>
<name>A0A366QRK7_9HYPO</name>